<proteinExistence type="predicted"/>
<dbReference type="PANTHER" id="PTHR36221">
    <property type="entry name" value="DUF742 DOMAIN-CONTAINING PROTEIN"/>
    <property type="match status" value="1"/>
</dbReference>
<gene>
    <name evidence="1" type="ORF">KDL01_32935</name>
</gene>
<dbReference type="InterPro" id="IPR007995">
    <property type="entry name" value="DUF742"/>
</dbReference>
<organism evidence="1 2">
    <name type="scientific">Actinospica durhamensis</name>
    <dbReference type="NCBI Taxonomy" id="1508375"/>
    <lineage>
        <taxon>Bacteria</taxon>
        <taxon>Bacillati</taxon>
        <taxon>Actinomycetota</taxon>
        <taxon>Actinomycetes</taxon>
        <taxon>Catenulisporales</taxon>
        <taxon>Actinospicaceae</taxon>
        <taxon>Actinospica</taxon>
    </lineage>
</organism>
<dbReference type="Pfam" id="PF05331">
    <property type="entry name" value="DUF742"/>
    <property type="match status" value="1"/>
</dbReference>
<dbReference type="RefSeq" id="WP_212532584.1">
    <property type="nucleotide sequence ID" value="NZ_JAGSOG010000259.1"/>
</dbReference>
<evidence type="ECO:0000313" key="1">
    <source>
        <dbReference type="EMBL" id="MBR7838124.1"/>
    </source>
</evidence>
<name>A0A941IS57_9ACTN</name>
<dbReference type="EMBL" id="JAGSOG010000259">
    <property type="protein sequence ID" value="MBR7838124.1"/>
    <property type="molecule type" value="Genomic_DNA"/>
</dbReference>
<sequence>MAPGADGSSPFVRPYAVTGGRTSARRHLALEALVSTTSRGREVMHTLVPEYEAVCRLCRALKSVAEIAALLGVPLGVAEVVVGDLAEYGLVDIEPEAGADAVPDIQLLERVLSGLQRL</sequence>
<dbReference type="PANTHER" id="PTHR36221:SF1">
    <property type="entry name" value="DUF742 DOMAIN-CONTAINING PROTEIN"/>
    <property type="match status" value="1"/>
</dbReference>
<dbReference type="Proteomes" id="UP000675781">
    <property type="component" value="Unassembled WGS sequence"/>
</dbReference>
<protein>
    <submittedName>
        <fullName evidence="1">DUF742 domain-containing protein</fullName>
    </submittedName>
</protein>
<keyword evidence="2" id="KW-1185">Reference proteome</keyword>
<evidence type="ECO:0000313" key="2">
    <source>
        <dbReference type="Proteomes" id="UP000675781"/>
    </source>
</evidence>
<reference evidence="1" key="1">
    <citation type="submission" date="2021-04" db="EMBL/GenBank/DDBJ databases">
        <title>Genome based classification of Actinospica acidithermotolerans sp. nov., an actinobacterium isolated from an Indonesian hot spring.</title>
        <authorList>
            <person name="Kusuma A.B."/>
            <person name="Putra K.E."/>
            <person name="Nafisah S."/>
            <person name="Loh J."/>
            <person name="Nouioui I."/>
            <person name="Goodfellow M."/>
        </authorList>
    </citation>
    <scope>NUCLEOTIDE SEQUENCE</scope>
    <source>
        <strain evidence="1">CSCA 57</strain>
    </source>
</reference>
<accession>A0A941IS57</accession>
<comment type="caution">
    <text evidence="1">The sequence shown here is derived from an EMBL/GenBank/DDBJ whole genome shotgun (WGS) entry which is preliminary data.</text>
</comment>
<dbReference type="AlphaFoldDB" id="A0A941IS57"/>